<comment type="caution">
    <text evidence="10">The sequence shown here is derived from an EMBL/GenBank/DDBJ whole genome shotgun (WGS) entry which is preliminary data.</text>
</comment>
<keyword evidence="6 8" id="KW-0472">Membrane</keyword>
<evidence type="ECO:0000256" key="8">
    <source>
        <dbReference type="SAM" id="Phobius"/>
    </source>
</evidence>
<protein>
    <submittedName>
        <fullName evidence="10">Cation:proton antiporter</fullName>
        <ecNumber evidence="10">1.6.5.3</ecNumber>
    </submittedName>
</protein>
<evidence type="ECO:0000313" key="11">
    <source>
        <dbReference type="Proteomes" id="UP000051061"/>
    </source>
</evidence>
<keyword evidence="11" id="KW-1185">Reference proteome</keyword>
<dbReference type="Pfam" id="PF00361">
    <property type="entry name" value="Proton_antipo_M"/>
    <property type="match status" value="1"/>
</dbReference>
<feature type="transmembrane region" description="Helical" evidence="8">
    <location>
        <begin position="444"/>
        <end position="467"/>
    </location>
</feature>
<feature type="transmembrane region" description="Helical" evidence="8">
    <location>
        <begin position="6"/>
        <end position="23"/>
    </location>
</feature>
<proteinExistence type="inferred from homology"/>
<accession>A0A9D5DPR6</accession>
<evidence type="ECO:0000256" key="1">
    <source>
        <dbReference type="ARBA" id="ARBA00004651"/>
    </source>
</evidence>
<feature type="transmembrane region" description="Helical" evidence="8">
    <location>
        <begin position="107"/>
        <end position="126"/>
    </location>
</feature>
<dbReference type="AlphaFoldDB" id="A0A9D5DPR6"/>
<name>A0A9D5DPR6_9BACI</name>
<feature type="transmembrane region" description="Helical" evidence="8">
    <location>
        <begin position="369"/>
        <end position="394"/>
    </location>
</feature>
<evidence type="ECO:0000256" key="6">
    <source>
        <dbReference type="ARBA" id="ARBA00023136"/>
    </source>
</evidence>
<dbReference type="InterPro" id="IPR050586">
    <property type="entry name" value="CPA3_Na-H_Antiporter_D"/>
</dbReference>
<dbReference type="NCBIfam" id="NF005818">
    <property type="entry name" value="PRK07691.1"/>
    <property type="match status" value="1"/>
</dbReference>
<dbReference type="GO" id="GO:0005886">
    <property type="term" value="C:plasma membrane"/>
    <property type="evidence" value="ECO:0007669"/>
    <property type="project" value="UniProtKB-SubCell"/>
</dbReference>
<evidence type="ECO:0000313" key="10">
    <source>
        <dbReference type="EMBL" id="KQL58047.1"/>
    </source>
</evidence>
<keyword evidence="5 8" id="KW-1133">Transmembrane helix</keyword>
<dbReference type="GO" id="GO:0016491">
    <property type="term" value="F:oxidoreductase activity"/>
    <property type="evidence" value="ECO:0007669"/>
    <property type="project" value="UniProtKB-KW"/>
</dbReference>
<dbReference type="PANTHER" id="PTHR42703:SF1">
    <property type="entry name" value="NA(+)_H(+) ANTIPORTER SUBUNIT D1"/>
    <property type="match status" value="1"/>
</dbReference>
<dbReference type="EC" id="1.6.5.3" evidence="10"/>
<feature type="transmembrane region" description="Helical" evidence="8">
    <location>
        <begin position="77"/>
        <end position="100"/>
    </location>
</feature>
<sequence length="494" mass="54385">MNNIIMLPIIIPFFMGTLLILFAKKHLTQRILSSLTAVGLMTVSIYIAWLVYKEGPLSIGLGGWEAPFGIAIVADNLAAFMVVLTSIVSATCLFFAFTTIDKRRERYYFYPLFFYLVTGVNGAFLTGDLFNLFVFFEVMLLASYALMVTGSTKFQLRETFKYAVINAFSSMLFLVAIAYIYGILGTVNFAHMAERVAEVEQTGILQVVAILLFLVFATKGALFPLYFWLPHSYVGPPTAVTALFGGLLTKVGVYCIIRMYTLVFTFDISFTHQTIMLVLGGLTMLLGVLGAVAQFNYKRILSFHIISQIGYMIMGIGLNTALALAGAIYFLAHNMIVKTGLILMSGATEKITGTTDLKKMGGLLKTHPALAWSFLILGLSIAGIPPLSGFFGKFPLIVAAAEESSYFLVFLSLFVGMLTLFSMIKIFMNVYWGAPQHTKEQAKFSITPTLLAASPLVVLTIILGLFAEPFFAYTEVIAEDLLNPSVYIQSVLKE</sequence>
<reference evidence="10 11" key="1">
    <citation type="submission" date="2015-09" db="EMBL/GenBank/DDBJ databases">
        <title>Genome sequencing project for genomic taxonomy and phylogenomics of Bacillus-like bacteria.</title>
        <authorList>
            <person name="Liu B."/>
            <person name="Wang J."/>
            <person name="Zhu Y."/>
            <person name="Liu G."/>
            <person name="Chen Q."/>
            <person name="Chen Z."/>
            <person name="Lan J."/>
            <person name="Che J."/>
            <person name="Ge C."/>
            <person name="Shi H."/>
            <person name="Pan Z."/>
            <person name="Liu X."/>
        </authorList>
    </citation>
    <scope>NUCLEOTIDE SEQUENCE [LARGE SCALE GENOMIC DNA]</scope>
    <source>
        <strain evidence="10 11">DSM 19153</strain>
    </source>
</reference>
<comment type="subcellular location">
    <subcellularLocation>
        <location evidence="1">Cell membrane</location>
        <topology evidence="1">Multi-pass membrane protein</topology>
    </subcellularLocation>
    <subcellularLocation>
        <location evidence="7">Membrane</location>
        <topology evidence="7">Multi-pass membrane protein</topology>
    </subcellularLocation>
</comment>
<dbReference type="Proteomes" id="UP000051061">
    <property type="component" value="Unassembled WGS sequence"/>
</dbReference>
<evidence type="ECO:0000259" key="9">
    <source>
        <dbReference type="Pfam" id="PF00361"/>
    </source>
</evidence>
<feature type="transmembrane region" description="Helical" evidence="8">
    <location>
        <begin position="162"/>
        <end position="184"/>
    </location>
</feature>
<dbReference type="PANTHER" id="PTHR42703">
    <property type="entry name" value="NADH DEHYDROGENASE"/>
    <property type="match status" value="1"/>
</dbReference>
<keyword evidence="10" id="KW-0560">Oxidoreductase</keyword>
<feature type="transmembrane region" description="Helical" evidence="8">
    <location>
        <begin position="275"/>
        <end position="297"/>
    </location>
</feature>
<evidence type="ECO:0000256" key="4">
    <source>
        <dbReference type="ARBA" id="ARBA00022692"/>
    </source>
</evidence>
<evidence type="ECO:0000256" key="5">
    <source>
        <dbReference type="ARBA" id="ARBA00022989"/>
    </source>
</evidence>
<evidence type="ECO:0000256" key="7">
    <source>
        <dbReference type="RuleBase" id="RU000320"/>
    </source>
</evidence>
<dbReference type="InterPro" id="IPR001750">
    <property type="entry name" value="ND/Mrp_TM"/>
</dbReference>
<keyword evidence="4 7" id="KW-0812">Transmembrane</keyword>
<dbReference type="PRINTS" id="PR01434">
    <property type="entry name" value="NADHDHGNASE5"/>
</dbReference>
<feature type="transmembrane region" description="Helical" evidence="8">
    <location>
        <begin position="204"/>
        <end position="229"/>
    </location>
</feature>
<dbReference type="EMBL" id="LJJD01000014">
    <property type="protein sequence ID" value="KQL58047.1"/>
    <property type="molecule type" value="Genomic_DNA"/>
</dbReference>
<feature type="transmembrane region" description="Helical" evidence="8">
    <location>
        <begin position="241"/>
        <end position="263"/>
    </location>
</feature>
<evidence type="ECO:0000256" key="3">
    <source>
        <dbReference type="ARBA" id="ARBA00022475"/>
    </source>
</evidence>
<comment type="similarity">
    <text evidence="2">Belongs to the CPA3 antiporters (TC 2.A.63) subunit D family.</text>
</comment>
<feature type="transmembrane region" description="Helical" evidence="8">
    <location>
        <begin position="309"/>
        <end position="332"/>
    </location>
</feature>
<evidence type="ECO:0000256" key="2">
    <source>
        <dbReference type="ARBA" id="ARBA00005346"/>
    </source>
</evidence>
<keyword evidence="3" id="KW-1003">Cell membrane</keyword>
<feature type="transmembrane region" description="Helical" evidence="8">
    <location>
        <begin position="35"/>
        <end position="52"/>
    </location>
</feature>
<feature type="transmembrane region" description="Helical" evidence="8">
    <location>
        <begin position="132"/>
        <end position="150"/>
    </location>
</feature>
<gene>
    <name evidence="10" type="ORF">AN965_06960</name>
</gene>
<feature type="domain" description="NADH:quinone oxidoreductase/Mrp antiporter transmembrane" evidence="9">
    <location>
        <begin position="127"/>
        <end position="419"/>
    </location>
</feature>
<organism evidence="10 11">
    <name type="scientific">Alkalicoccobacillus plakortidis</name>
    <dbReference type="NCBI Taxonomy" id="444060"/>
    <lineage>
        <taxon>Bacteria</taxon>
        <taxon>Bacillati</taxon>
        <taxon>Bacillota</taxon>
        <taxon>Bacilli</taxon>
        <taxon>Bacillales</taxon>
        <taxon>Bacillaceae</taxon>
        <taxon>Alkalicoccobacillus</taxon>
    </lineage>
</organism>
<feature type="transmembrane region" description="Helical" evidence="8">
    <location>
        <begin position="406"/>
        <end position="432"/>
    </location>
</feature>